<evidence type="ECO:0000256" key="1">
    <source>
        <dbReference type="SAM" id="Phobius"/>
    </source>
</evidence>
<comment type="caution">
    <text evidence="4">The sequence shown here is derived from an EMBL/GenBank/DDBJ whole genome shotgun (WGS) entry which is preliminary data.</text>
</comment>
<dbReference type="InterPro" id="IPR021759">
    <property type="entry name" value="WxLIP_HBD"/>
</dbReference>
<dbReference type="Proteomes" id="UP000052012">
    <property type="component" value="Unassembled WGS sequence"/>
</dbReference>
<evidence type="ECO:0000313" key="4">
    <source>
        <dbReference type="EMBL" id="KRM68159.1"/>
    </source>
</evidence>
<feature type="transmembrane region" description="Helical" evidence="1">
    <location>
        <begin position="299"/>
        <end position="319"/>
    </location>
</feature>
<reference evidence="4 5" key="1">
    <citation type="journal article" date="2015" name="Genome Announc.">
        <title>Expanding the biotechnology potential of lactobacilli through comparative genomics of 213 strains and associated genera.</title>
        <authorList>
            <person name="Sun Z."/>
            <person name="Harris H.M."/>
            <person name="McCann A."/>
            <person name="Guo C."/>
            <person name="Argimon S."/>
            <person name="Zhang W."/>
            <person name="Yang X."/>
            <person name="Jeffery I.B."/>
            <person name="Cooney J.C."/>
            <person name="Kagawa T.F."/>
            <person name="Liu W."/>
            <person name="Song Y."/>
            <person name="Salvetti E."/>
            <person name="Wrobel A."/>
            <person name="Rasinkangas P."/>
            <person name="Parkhill J."/>
            <person name="Rea M.C."/>
            <person name="O'Sullivan O."/>
            <person name="Ritari J."/>
            <person name="Douillard F.P."/>
            <person name="Paul Ross R."/>
            <person name="Yang R."/>
            <person name="Briner A.E."/>
            <person name="Felis G.E."/>
            <person name="de Vos W.M."/>
            <person name="Barrangou R."/>
            <person name="Klaenhammer T.R."/>
            <person name="Caufield P.W."/>
            <person name="Cui Y."/>
            <person name="Zhang H."/>
            <person name="O'Toole P.W."/>
        </authorList>
    </citation>
    <scope>NUCLEOTIDE SEQUENCE [LARGE SCALE GENOMIC DNA]</scope>
    <source>
        <strain evidence="4 5">DSM 23829</strain>
    </source>
</reference>
<organism evidence="4 5">
    <name type="scientific">Apilactobacillus ozensis DSM 23829 = JCM 17196</name>
    <dbReference type="NCBI Taxonomy" id="1423781"/>
    <lineage>
        <taxon>Bacteria</taxon>
        <taxon>Bacillati</taxon>
        <taxon>Bacillota</taxon>
        <taxon>Bacilli</taxon>
        <taxon>Lactobacillales</taxon>
        <taxon>Lactobacillaceae</taxon>
        <taxon>Apilactobacillus</taxon>
    </lineage>
</organism>
<dbReference type="PATRIC" id="fig|1423781.4.peg.1421"/>
<accession>A0A0R2ANA9</accession>
<evidence type="ECO:0000259" key="2">
    <source>
        <dbReference type="Pfam" id="PF06030"/>
    </source>
</evidence>
<dbReference type="Pfam" id="PF06030">
    <property type="entry name" value="WxLIP_PGBD"/>
    <property type="match status" value="1"/>
</dbReference>
<feature type="domain" description="WxL Interacting Protein peptidoglycan binding" evidence="2">
    <location>
        <begin position="35"/>
        <end position="151"/>
    </location>
</feature>
<keyword evidence="1" id="KW-0472">Membrane</keyword>
<dbReference type="AlphaFoldDB" id="A0A0R2ANA9"/>
<dbReference type="EMBL" id="AYYQ01000030">
    <property type="protein sequence ID" value="KRM68159.1"/>
    <property type="molecule type" value="Genomic_DNA"/>
</dbReference>
<dbReference type="STRING" id="1423781.FD06_GL001373"/>
<evidence type="ECO:0000313" key="5">
    <source>
        <dbReference type="Proteomes" id="UP000052012"/>
    </source>
</evidence>
<gene>
    <name evidence="4" type="ORF">FD06_GL001373</name>
</gene>
<proteinExistence type="predicted"/>
<evidence type="ECO:0000259" key="3">
    <source>
        <dbReference type="Pfam" id="PF11797"/>
    </source>
</evidence>
<feature type="domain" description="WxL Interacting Protein host binding" evidence="3">
    <location>
        <begin position="162"/>
        <end position="288"/>
    </location>
</feature>
<keyword evidence="5" id="KW-1185">Reference proteome</keyword>
<name>A0A0R2ANA9_9LACO</name>
<keyword evidence="1" id="KW-0812">Transmembrane</keyword>
<dbReference type="InterPro" id="IPR010317">
    <property type="entry name" value="WxLIP_PGBD"/>
</dbReference>
<keyword evidence="1" id="KW-1133">Transmembrane helix</keyword>
<sequence>MNNIKAKMLLIASFILFIFSLQHNVYAAKVGGIAMEPVYSKNQISKNGYLNPRVKPGSYQNFDINILSMSDKNQKITVEPHTAYTSDGISVAYDKDKIISKSNMKNDFRFLFKNKSITFNLPAGKTYRVRFTAKIPNEEFNGIIMGGFYITNNDALEQGQDTGTMINNKYSYVMPAVLNEDGKKAVPKLTLDKIDANGNIVSSKIENKKSAYIDSMSIYSKITNSSGKVVSEYEGKDKSVAPNTNFYLDNLMYSGNIRPGKYHIKIVAKSTDPYKWVMEKDFSVSSAQYIGYIIESNQWILYLILILLLLILILIIFIIKKRKEKNND</sequence>
<protein>
    <submittedName>
        <fullName evidence="4">Uncharacterized protein</fullName>
    </submittedName>
</protein>
<dbReference type="RefSeq" id="WP_056966252.1">
    <property type="nucleotide sequence ID" value="NZ_AYYQ01000030.1"/>
</dbReference>
<dbReference type="Pfam" id="PF11797">
    <property type="entry name" value="WxLIP_HBD"/>
    <property type="match status" value="1"/>
</dbReference>